<sequence length="292" mass="33053">MDLKELITFQTILQEGTFSRAAEKLNYAQSTISNQMQRLEKEISVQLFNRGWDVELTSAGERFALEIDKLIQHWNDVTQLAKALQDDEIGNLHIGGIESAMQSLLPATMRLFNERKPRISCQLTLGNTDALSQLIIQKNLDYAICGEPSDSSPFLFEPLYQEKITVIVDRSHPLLERNQVTFRELLQYPLISGGPTCLYYSQITKLLSHYEVTPPNLHTISQISAIPHFAKETLAIGLVLDSTPLIPEVVRLDVAWDEPVIPIGILQLRGLHTVPFSHKQLFLQLLRKVIAD</sequence>
<dbReference type="InterPro" id="IPR036388">
    <property type="entry name" value="WH-like_DNA-bd_sf"/>
</dbReference>
<dbReference type="OrthoDB" id="9803735at2"/>
<dbReference type="Gene3D" id="3.40.190.10">
    <property type="entry name" value="Periplasmic binding protein-like II"/>
    <property type="match status" value="2"/>
</dbReference>
<dbReference type="AlphaFoldDB" id="A0A198A322"/>
<dbReference type="CDD" id="cd05466">
    <property type="entry name" value="PBP2_LTTR_substrate"/>
    <property type="match status" value="1"/>
</dbReference>
<dbReference type="RefSeq" id="WP_068668272.1">
    <property type="nucleotide sequence ID" value="NZ_LYPB01000083.1"/>
</dbReference>
<dbReference type="SUPFAM" id="SSF46785">
    <property type="entry name" value="Winged helix' DNA-binding domain"/>
    <property type="match status" value="1"/>
</dbReference>
<dbReference type="InterPro" id="IPR000847">
    <property type="entry name" value="LysR_HTH_N"/>
</dbReference>
<comment type="caution">
    <text evidence="6">The sequence shown here is derived from an EMBL/GenBank/DDBJ whole genome shotgun (WGS) entry which is preliminary data.</text>
</comment>
<organism evidence="6 7">
    <name type="scientific">Paenibacillus oryzisoli</name>
    <dbReference type="NCBI Taxonomy" id="1850517"/>
    <lineage>
        <taxon>Bacteria</taxon>
        <taxon>Bacillati</taxon>
        <taxon>Bacillota</taxon>
        <taxon>Bacilli</taxon>
        <taxon>Bacillales</taxon>
        <taxon>Paenibacillaceae</taxon>
        <taxon>Paenibacillus</taxon>
    </lineage>
</organism>
<dbReference type="InterPro" id="IPR036390">
    <property type="entry name" value="WH_DNA-bd_sf"/>
</dbReference>
<dbReference type="Proteomes" id="UP000078454">
    <property type="component" value="Unassembled WGS sequence"/>
</dbReference>
<dbReference type="GO" id="GO:0003700">
    <property type="term" value="F:DNA-binding transcription factor activity"/>
    <property type="evidence" value="ECO:0007669"/>
    <property type="project" value="InterPro"/>
</dbReference>
<dbReference type="Gene3D" id="1.10.10.10">
    <property type="entry name" value="Winged helix-like DNA-binding domain superfamily/Winged helix DNA-binding domain"/>
    <property type="match status" value="1"/>
</dbReference>
<dbReference type="PRINTS" id="PR00039">
    <property type="entry name" value="HTHLYSR"/>
</dbReference>
<evidence type="ECO:0000256" key="1">
    <source>
        <dbReference type="ARBA" id="ARBA00009437"/>
    </source>
</evidence>
<dbReference type="InterPro" id="IPR005119">
    <property type="entry name" value="LysR_subst-bd"/>
</dbReference>
<dbReference type="Pfam" id="PF00126">
    <property type="entry name" value="HTH_1"/>
    <property type="match status" value="1"/>
</dbReference>
<evidence type="ECO:0000256" key="2">
    <source>
        <dbReference type="ARBA" id="ARBA00023015"/>
    </source>
</evidence>
<proteinExistence type="inferred from homology"/>
<accession>A0A198A322</accession>
<evidence type="ECO:0000256" key="3">
    <source>
        <dbReference type="ARBA" id="ARBA00023125"/>
    </source>
</evidence>
<reference evidence="6 7" key="1">
    <citation type="submission" date="2016-05" db="EMBL/GenBank/DDBJ databases">
        <title>Paenibacillus sp. 1ZS3-15 nov., isolated from the rhizosphere soil.</title>
        <authorList>
            <person name="Zhang X.X."/>
            <person name="Zhang J."/>
        </authorList>
    </citation>
    <scope>NUCLEOTIDE SEQUENCE [LARGE SCALE GENOMIC DNA]</scope>
    <source>
        <strain evidence="6 7">1ZS3-15</strain>
    </source>
</reference>
<keyword evidence="2" id="KW-0805">Transcription regulation</keyword>
<dbReference type="PROSITE" id="PS50931">
    <property type="entry name" value="HTH_LYSR"/>
    <property type="match status" value="1"/>
</dbReference>
<keyword evidence="3" id="KW-0238">DNA-binding</keyword>
<evidence type="ECO:0000313" key="6">
    <source>
        <dbReference type="EMBL" id="OAS15398.1"/>
    </source>
</evidence>
<keyword evidence="4" id="KW-0804">Transcription</keyword>
<dbReference type="Pfam" id="PF03466">
    <property type="entry name" value="LysR_substrate"/>
    <property type="match status" value="1"/>
</dbReference>
<feature type="domain" description="HTH lysR-type" evidence="5">
    <location>
        <begin position="1"/>
        <end position="57"/>
    </location>
</feature>
<dbReference type="GO" id="GO:0003677">
    <property type="term" value="F:DNA binding"/>
    <property type="evidence" value="ECO:0007669"/>
    <property type="project" value="UniProtKB-KW"/>
</dbReference>
<dbReference type="GO" id="GO:0005829">
    <property type="term" value="C:cytosol"/>
    <property type="evidence" value="ECO:0007669"/>
    <property type="project" value="TreeGrafter"/>
</dbReference>
<keyword evidence="7" id="KW-1185">Reference proteome</keyword>
<evidence type="ECO:0000256" key="4">
    <source>
        <dbReference type="ARBA" id="ARBA00023163"/>
    </source>
</evidence>
<gene>
    <name evidence="6" type="ORF">A8708_04395</name>
</gene>
<protein>
    <submittedName>
        <fullName evidence="6">Transcriptional regulator</fullName>
    </submittedName>
</protein>
<dbReference type="PANTHER" id="PTHR30419:SF25">
    <property type="entry name" value="HTH-TYPE TRANSCRIPTIONAL REGULATOR YTLI"/>
    <property type="match status" value="1"/>
</dbReference>
<comment type="similarity">
    <text evidence="1">Belongs to the LysR transcriptional regulatory family.</text>
</comment>
<dbReference type="STRING" id="1850517.A8708_04395"/>
<name>A0A198A322_9BACL</name>
<dbReference type="SUPFAM" id="SSF53850">
    <property type="entry name" value="Periplasmic binding protein-like II"/>
    <property type="match status" value="1"/>
</dbReference>
<dbReference type="PANTHER" id="PTHR30419">
    <property type="entry name" value="HTH-TYPE TRANSCRIPTIONAL REGULATOR YBHD"/>
    <property type="match status" value="1"/>
</dbReference>
<dbReference type="InterPro" id="IPR050950">
    <property type="entry name" value="HTH-type_LysR_regulators"/>
</dbReference>
<evidence type="ECO:0000313" key="7">
    <source>
        <dbReference type="Proteomes" id="UP000078454"/>
    </source>
</evidence>
<dbReference type="EMBL" id="LYPB01000083">
    <property type="protein sequence ID" value="OAS15398.1"/>
    <property type="molecule type" value="Genomic_DNA"/>
</dbReference>
<evidence type="ECO:0000259" key="5">
    <source>
        <dbReference type="PROSITE" id="PS50931"/>
    </source>
</evidence>